<evidence type="ECO:0000313" key="1">
    <source>
        <dbReference type="EMBL" id="KAK6145936.1"/>
    </source>
</evidence>
<dbReference type="Proteomes" id="UP001318860">
    <property type="component" value="Unassembled WGS sequence"/>
</dbReference>
<dbReference type="Pfam" id="PF14223">
    <property type="entry name" value="Retrotran_gag_2"/>
    <property type="match status" value="1"/>
</dbReference>
<gene>
    <name evidence="1" type="ORF">DH2020_019805</name>
</gene>
<evidence type="ECO:0000313" key="2">
    <source>
        <dbReference type="Proteomes" id="UP001318860"/>
    </source>
</evidence>
<organism evidence="1 2">
    <name type="scientific">Rehmannia glutinosa</name>
    <name type="common">Chinese foxglove</name>
    <dbReference type="NCBI Taxonomy" id="99300"/>
    <lineage>
        <taxon>Eukaryota</taxon>
        <taxon>Viridiplantae</taxon>
        <taxon>Streptophyta</taxon>
        <taxon>Embryophyta</taxon>
        <taxon>Tracheophyta</taxon>
        <taxon>Spermatophyta</taxon>
        <taxon>Magnoliopsida</taxon>
        <taxon>eudicotyledons</taxon>
        <taxon>Gunneridae</taxon>
        <taxon>Pentapetalae</taxon>
        <taxon>asterids</taxon>
        <taxon>lamiids</taxon>
        <taxon>Lamiales</taxon>
        <taxon>Orobanchaceae</taxon>
        <taxon>Rehmannieae</taxon>
        <taxon>Rehmannia</taxon>
    </lineage>
</organism>
<protein>
    <recommendedName>
        <fullName evidence="3">DUF4219 domain-containing protein</fullName>
    </recommendedName>
</protein>
<dbReference type="PANTHER" id="PTHR35317">
    <property type="entry name" value="OS04G0629600 PROTEIN"/>
    <property type="match status" value="1"/>
</dbReference>
<keyword evidence="2" id="KW-1185">Reference proteome</keyword>
<reference evidence="1 2" key="1">
    <citation type="journal article" date="2021" name="Comput. Struct. Biotechnol. J.">
        <title>De novo genome assembly of the potent medicinal plant Rehmannia glutinosa using nanopore technology.</title>
        <authorList>
            <person name="Ma L."/>
            <person name="Dong C."/>
            <person name="Song C."/>
            <person name="Wang X."/>
            <person name="Zheng X."/>
            <person name="Niu Y."/>
            <person name="Chen S."/>
            <person name="Feng W."/>
        </authorList>
    </citation>
    <scope>NUCLEOTIDE SEQUENCE [LARGE SCALE GENOMIC DNA]</scope>
    <source>
        <strain evidence="1">DH-2019</strain>
    </source>
</reference>
<dbReference type="PANTHER" id="PTHR35317:SF35">
    <property type="entry name" value="DUF4219 DOMAIN-CONTAINING PROTEIN"/>
    <property type="match status" value="1"/>
</dbReference>
<name>A0ABR0WH67_REHGL</name>
<dbReference type="EMBL" id="JABTTQ020000011">
    <property type="protein sequence ID" value="KAK6145936.1"/>
    <property type="molecule type" value="Genomic_DNA"/>
</dbReference>
<evidence type="ECO:0008006" key="3">
    <source>
        <dbReference type="Google" id="ProtNLM"/>
    </source>
</evidence>
<comment type="caution">
    <text evidence="1">The sequence shown here is derived from an EMBL/GenBank/DDBJ whole genome shotgun (WGS) entry which is preliminary data.</text>
</comment>
<sequence>MADTFRSSIPIPVFRGENYDFWSIKMKTYFCAQDLWDIVNNGYSIPNDISTLSAVQKKELKENQQKDSQALLALQISLAAEYFPRIMGAKTAKEAWDKLQEEFQGNEKVRATRLQTLRRKFENLKMLDSETAKDYYSRVNEVVNQLRAYGENFPESKIVSKILITCTEKYDPIIAAIEESKDIEKLI</sequence>
<proteinExistence type="predicted"/>
<accession>A0ABR0WH67</accession>